<feature type="coiled-coil region" evidence="1">
    <location>
        <begin position="439"/>
        <end position="469"/>
    </location>
</feature>
<dbReference type="Pfam" id="PF07793">
    <property type="entry name" value="DUF1631"/>
    <property type="match status" value="1"/>
</dbReference>
<dbReference type="KEGG" id="cmav:ABHF33_00015"/>
<evidence type="ECO:0000256" key="1">
    <source>
        <dbReference type="SAM" id="Coils"/>
    </source>
</evidence>
<dbReference type="AlphaFoldDB" id="A0AAU7FA72"/>
<gene>
    <name evidence="3" type="ORF">ABHF33_00015</name>
</gene>
<organism evidence="3">
    <name type="scientific">Chitinibacter mangrovi</name>
    <dbReference type="NCBI Taxonomy" id="3153927"/>
    <lineage>
        <taxon>Bacteria</taxon>
        <taxon>Pseudomonadati</taxon>
        <taxon>Pseudomonadota</taxon>
        <taxon>Betaproteobacteria</taxon>
        <taxon>Neisseriales</taxon>
        <taxon>Chitinibacteraceae</taxon>
        <taxon>Chitinibacter</taxon>
    </lineage>
</organism>
<proteinExistence type="predicted"/>
<name>A0AAU7FA72_9NEIS</name>
<keyword evidence="1" id="KW-0175">Coiled coil</keyword>
<sequence>MPRNPQLETQDPMLLACRDLAIKMLTESLDHFFAKLEDTYFELADKSLDRKQRDDFFAARIETHNKRAQLAAQFASFLSVAFNKNVQQKSDAEQKFFYVNADPDQLSLVANEEYEENLTADKIVKRIKSQGGEELDQLEMRFARLLASKDDESANPMSPEAICDAFLQACKQLETGVDARLVAMQKFENELSSQVANVYHQINQYLIGQNVEPLPRNQRRSARKTAPQNARDSGLASTPNATQASSAEAGHITDEALLAHQRFEQLSDHFNLLSQGRRILAAQAGESAMGGARHADGWLSFLDILQRKAPAHDAFSNEDGGPISHNLLGVLRDSGWAKQLPQLDSMTLELVSMLFEHIFDDPRLSPLMKSLIGRLQIPVLKVGMLDTGFFSQKSHPARLFLDELAYASLDAQDLETGMPRYDALTGIVNELLRKYDKDIAVFSDALQQLRQLIEQQERLAAQLISAEADELAAKECAELAQVTAEQLVAQRLAQHQDAPEVIARFLAHTWIKSLQLAYGPQGESAPGFAKRLQAMDDLLWSVLPKAGPDERFKMVNLLPTMLKTLEEGAVEAGLSKAQAQDFFSDLVQCHAAAIRNGIKLGGTQSPQSIQTKEIPASSAVDDCIAPDPSLENEAKSILPEKGEWVEFVLGEGEIVRLRLSWISPQGTRYLFTNKNVKGQAFLASELETVIREGKMKRLVLEGSLLERAMQGVMSDLS</sequence>
<evidence type="ECO:0000313" key="3">
    <source>
        <dbReference type="EMBL" id="XBM00706.1"/>
    </source>
</evidence>
<feature type="region of interest" description="Disordered" evidence="2">
    <location>
        <begin position="213"/>
        <end position="247"/>
    </location>
</feature>
<protein>
    <submittedName>
        <fullName evidence="3">DUF1631 family protein</fullName>
    </submittedName>
</protein>
<feature type="compositionally biased region" description="Polar residues" evidence="2">
    <location>
        <begin position="226"/>
        <end position="246"/>
    </location>
</feature>
<dbReference type="EMBL" id="CP157355">
    <property type="protein sequence ID" value="XBM00706.1"/>
    <property type="molecule type" value="Genomic_DNA"/>
</dbReference>
<reference evidence="3" key="1">
    <citation type="submission" date="2024-05" db="EMBL/GenBank/DDBJ databases">
        <authorList>
            <person name="Yang L."/>
            <person name="Pan L."/>
        </authorList>
    </citation>
    <scope>NUCLEOTIDE SEQUENCE</scope>
    <source>
        <strain evidence="3">FCG-7</strain>
    </source>
</reference>
<evidence type="ECO:0000256" key="2">
    <source>
        <dbReference type="SAM" id="MobiDB-lite"/>
    </source>
</evidence>
<dbReference type="InterPro" id="IPR012434">
    <property type="entry name" value="DUF1631"/>
</dbReference>
<dbReference type="RefSeq" id="WP_348945043.1">
    <property type="nucleotide sequence ID" value="NZ_CP157355.1"/>
</dbReference>
<accession>A0AAU7FA72</accession>